<sequence length="79" mass="8858">MYIDLTIEEAKELIDLIRGGNRQQEELKKEGKKGTKKKPLDLGKVKALRDAGWSNSKIADELKVSTSTIQRAVTEMKGE</sequence>
<dbReference type="EMBL" id="BLYI01000067">
    <property type="protein sequence ID" value="GFO86541.1"/>
    <property type="molecule type" value="Genomic_DNA"/>
</dbReference>
<organism evidence="1 2">
    <name type="scientific">Anaerostipes butyraticus</name>
    <dbReference type="NCBI Taxonomy" id="645466"/>
    <lineage>
        <taxon>Bacteria</taxon>
        <taxon>Bacillati</taxon>
        <taxon>Bacillota</taxon>
        <taxon>Clostridia</taxon>
        <taxon>Lachnospirales</taxon>
        <taxon>Lachnospiraceae</taxon>
        <taxon>Anaerostipes</taxon>
    </lineage>
</organism>
<dbReference type="RefSeq" id="WP_201312189.1">
    <property type="nucleotide sequence ID" value="NZ_BLYI01000067.1"/>
</dbReference>
<gene>
    <name evidence="1" type="ORF">ANBU17_28880</name>
</gene>
<comment type="caution">
    <text evidence="1">The sequence shown here is derived from an EMBL/GenBank/DDBJ whole genome shotgun (WGS) entry which is preliminary data.</text>
</comment>
<accession>A0A916VEA2</accession>
<dbReference type="AlphaFoldDB" id="A0A916VEA2"/>
<evidence type="ECO:0000313" key="1">
    <source>
        <dbReference type="EMBL" id="GFO86541.1"/>
    </source>
</evidence>
<reference evidence="1" key="1">
    <citation type="submission" date="2020-06" db="EMBL/GenBank/DDBJ databases">
        <title>Characterization of fructooligosaccharide metabolism and fructooligosaccharide-degrading enzymes in human commensal butyrate producers.</title>
        <authorList>
            <person name="Tanno H."/>
            <person name="Fujii T."/>
            <person name="Hirano K."/>
            <person name="Maeno S."/>
            <person name="Tonozuka T."/>
            <person name="Sakamoto M."/>
            <person name="Ohkuma M."/>
            <person name="Tochio T."/>
            <person name="Endo A."/>
        </authorList>
    </citation>
    <scope>NUCLEOTIDE SEQUENCE</scope>
    <source>
        <strain evidence="1">JCM 17466</strain>
    </source>
</reference>
<protein>
    <submittedName>
        <fullName evidence="1">Uncharacterized protein</fullName>
    </submittedName>
</protein>
<dbReference type="Proteomes" id="UP000613208">
    <property type="component" value="Unassembled WGS sequence"/>
</dbReference>
<name>A0A916VEA2_9FIRM</name>
<keyword evidence="2" id="KW-1185">Reference proteome</keyword>
<evidence type="ECO:0000313" key="2">
    <source>
        <dbReference type="Proteomes" id="UP000613208"/>
    </source>
</evidence>
<proteinExistence type="predicted"/>
<dbReference type="Gene3D" id="1.10.10.60">
    <property type="entry name" value="Homeodomain-like"/>
    <property type="match status" value="1"/>
</dbReference>